<reference evidence="2 3" key="1">
    <citation type="submission" date="2017-01" db="EMBL/GenBank/DDBJ databases">
        <title>Genome sequence of Rhodovulum viride JA756.</title>
        <authorList>
            <person name="Lakshmi K.V."/>
            <person name="Tushar L.D."/>
            <person name="Sasikala C."/>
            <person name="Venkataramana C."/>
        </authorList>
    </citation>
    <scope>NUCLEOTIDE SEQUENCE [LARGE SCALE GENOMIC DNA]</scope>
    <source>
        <strain evidence="2 3">JA756</strain>
    </source>
</reference>
<evidence type="ECO:0000313" key="2">
    <source>
        <dbReference type="EMBL" id="RAP40343.1"/>
    </source>
</evidence>
<organism evidence="2 3">
    <name type="scientific">Rhodovulum viride</name>
    <dbReference type="NCBI Taxonomy" id="1231134"/>
    <lineage>
        <taxon>Bacteria</taxon>
        <taxon>Pseudomonadati</taxon>
        <taxon>Pseudomonadota</taxon>
        <taxon>Alphaproteobacteria</taxon>
        <taxon>Rhodobacterales</taxon>
        <taxon>Paracoccaceae</taxon>
        <taxon>Rhodovulum</taxon>
    </lineage>
</organism>
<feature type="region of interest" description="Disordered" evidence="1">
    <location>
        <begin position="221"/>
        <end position="264"/>
    </location>
</feature>
<evidence type="ECO:0000313" key="3">
    <source>
        <dbReference type="Proteomes" id="UP000248659"/>
    </source>
</evidence>
<accession>A0ABX9DDZ4</accession>
<dbReference type="InterPro" id="IPR037219">
    <property type="entry name" value="Peptidase_M41-like"/>
</dbReference>
<keyword evidence="3" id="KW-1185">Reference proteome</keyword>
<sequence length="330" mass="36441">MPGSVVKLSLSDRDGRTERRSTFAEFTVEEIETELLILMSGRAAERLLLGDISGGAGGDRESDLALATSLVLQMDRELGLGCNGDGWLGPSEMQRLTEQEKQRVRAKLGQAERKAYALLGSRKDTLVNISNDLVQRREMNASALAQWFEGTPSDVVSHTPVDTAWQTRLARPWAPVVSWLSEGPRDSAKFSLGKSVPNLSARKQRRQDRPLAPVEREFSTMSGRNPHISKQFPDMTCPVRRSSSTKLSGRLHTGQPPEREGTHVQTHPLLAVKEATAARILDMRTNEFRNLVQIGALPQPIDLAGQVLRWRVSGLEAILTGTVPDESFES</sequence>
<dbReference type="Proteomes" id="UP000248659">
    <property type="component" value="Unassembled WGS sequence"/>
</dbReference>
<gene>
    <name evidence="2" type="ORF">BYZ73_15435</name>
</gene>
<dbReference type="EMBL" id="MUAV01000020">
    <property type="protein sequence ID" value="RAP40343.1"/>
    <property type="molecule type" value="Genomic_DNA"/>
</dbReference>
<dbReference type="RefSeq" id="WP_170120301.1">
    <property type="nucleotide sequence ID" value="NZ_MUAV01000020.1"/>
</dbReference>
<protein>
    <submittedName>
        <fullName evidence="2">Uncharacterized protein</fullName>
    </submittedName>
</protein>
<proteinExistence type="predicted"/>
<dbReference type="Gene3D" id="1.20.58.760">
    <property type="entry name" value="Peptidase M41"/>
    <property type="match status" value="1"/>
</dbReference>
<dbReference type="SUPFAM" id="SSF140990">
    <property type="entry name" value="FtsH protease domain-like"/>
    <property type="match status" value="1"/>
</dbReference>
<name>A0ABX9DDZ4_9RHOB</name>
<evidence type="ECO:0000256" key="1">
    <source>
        <dbReference type="SAM" id="MobiDB-lite"/>
    </source>
</evidence>
<comment type="caution">
    <text evidence="2">The sequence shown here is derived from an EMBL/GenBank/DDBJ whole genome shotgun (WGS) entry which is preliminary data.</text>
</comment>